<organism evidence="1 2">
    <name type="scientific">Entomortierella parvispora</name>
    <dbReference type="NCBI Taxonomy" id="205924"/>
    <lineage>
        <taxon>Eukaryota</taxon>
        <taxon>Fungi</taxon>
        <taxon>Fungi incertae sedis</taxon>
        <taxon>Mucoromycota</taxon>
        <taxon>Mortierellomycotina</taxon>
        <taxon>Mortierellomycetes</taxon>
        <taxon>Mortierellales</taxon>
        <taxon>Mortierellaceae</taxon>
        <taxon>Entomortierella</taxon>
    </lineage>
</organism>
<reference evidence="1" key="1">
    <citation type="submission" date="2021-11" db="EMBL/GenBank/DDBJ databases">
        <authorList>
            <person name="Herlambang A."/>
            <person name="Guo Y."/>
            <person name="Takashima Y."/>
            <person name="Nishizawa T."/>
        </authorList>
    </citation>
    <scope>NUCLEOTIDE SEQUENCE</scope>
    <source>
        <strain evidence="1">E1425</strain>
    </source>
</reference>
<dbReference type="OrthoDB" id="2412356at2759"/>
<protein>
    <submittedName>
        <fullName evidence="1">Uncharacterized protein</fullName>
    </submittedName>
</protein>
<name>A0A9P3HEE8_9FUNG</name>
<evidence type="ECO:0000313" key="1">
    <source>
        <dbReference type="EMBL" id="GJJ74998.1"/>
    </source>
</evidence>
<gene>
    <name evidence="1" type="ORF">EMPS_07356</name>
</gene>
<keyword evidence="2" id="KW-1185">Reference proteome</keyword>
<dbReference type="AlphaFoldDB" id="A0A9P3HEE8"/>
<proteinExistence type="predicted"/>
<reference evidence="1" key="2">
    <citation type="journal article" date="2022" name="Microbiol. Resour. Announc.">
        <title>Whole-Genome Sequence of Entomortierella parvispora E1425, a Mucoromycotan Fungus Associated with Burkholderiaceae-Related Endosymbiotic Bacteria.</title>
        <authorList>
            <person name="Herlambang A."/>
            <person name="Guo Y."/>
            <person name="Takashima Y."/>
            <person name="Narisawa K."/>
            <person name="Ohta H."/>
            <person name="Nishizawa T."/>
        </authorList>
    </citation>
    <scope>NUCLEOTIDE SEQUENCE</scope>
    <source>
        <strain evidence="1">E1425</strain>
    </source>
</reference>
<evidence type="ECO:0000313" key="2">
    <source>
        <dbReference type="Proteomes" id="UP000827284"/>
    </source>
</evidence>
<accession>A0A9P3HEE8</accession>
<sequence length="441" mass="49958">MRQDAHSNEHLVKIMGLYFNAGGKDLGSGDISFIMEMINVRSDFYETANMQQNTERIRNLFFILLYSRLLILEHCLSITGSNKTFTCQRWMLLQVATPVFKDVFLDLFKPISVYVQENLLSSAIMWSVQEQFKKVSELLSSRSDVTQVHSKFVIVLDESQNFGRRLPEVFLGTNNEIRPVLAPILTSIRHISTSKKDICVMPCGTGLSSYELDWAGGSASDMKLSVGELIQDGASKKVVDFEGWTDIKSISTYLERLGESLNEEARNRLHSLIPQEAVAMLHCLLRGRFRPIISAIEDILEVDDPVAWRDCIVQFEERLTTADILTYGGGERSLEGNLCIELHRVFQRVRKLTSPAEKRKADDEISNVKATLKFAVVAYITQGGYRTFRGVLPELVESAFGRIKTFDGVSRTIIDEPFAIKAADNYFQATDPEYLQHRMTV</sequence>
<comment type="caution">
    <text evidence="1">The sequence shown here is derived from an EMBL/GenBank/DDBJ whole genome shotgun (WGS) entry which is preliminary data.</text>
</comment>
<dbReference type="Proteomes" id="UP000827284">
    <property type="component" value="Unassembled WGS sequence"/>
</dbReference>
<dbReference type="EMBL" id="BQFW01000010">
    <property type="protein sequence ID" value="GJJ74998.1"/>
    <property type="molecule type" value="Genomic_DNA"/>
</dbReference>